<keyword evidence="6" id="KW-1185">Reference proteome</keyword>
<dbReference type="Gene3D" id="1.10.10.10">
    <property type="entry name" value="Winged helix-like DNA-binding domain superfamily/Winged helix DNA-binding domain"/>
    <property type="match status" value="1"/>
</dbReference>
<name>A0A1D2YWF7_9BACI</name>
<comment type="caution">
    <text evidence="5">The sequence shown here is derived from an EMBL/GenBank/DDBJ whole genome shotgun (WGS) entry which is preliminary data.</text>
</comment>
<evidence type="ECO:0000259" key="4">
    <source>
        <dbReference type="PROSITE" id="PS50949"/>
    </source>
</evidence>
<keyword evidence="3" id="KW-0804">Transcription</keyword>
<dbReference type="PANTHER" id="PTHR43537:SF54">
    <property type="entry name" value="TRANSCRIPTIONAL REGULATOR, GNTR FAMILY"/>
    <property type="match status" value="1"/>
</dbReference>
<dbReference type="InterPro" id="IPR011711">
    <property type="entry name" value="GntR_C"/>
</dbReference>
<feature type="domain" description="HTH gntR-type" evidence="4">
    <location>
        <begin position="8"/>
        <end position="76"/>
    </location>
</feature>
<proteinExistence type="predicted"/>
<dbReference type="InterPro" id="IPR036388">
    <property type="entry name" value="WH-like_DNA-bd_sf"/>
</dbReference>
<dbReference type="InterPro" id="IPR000524">
    <property type="entry name" value="Tscrpt_reg_HTH_GntR"/>
</dbReference>
<dbReference type="SUPFAM" id="SSF48008">
    <property type="entry name" value="GntR ligand-binding domain-like"/>
    <property type="match status" value="1"/>
</dbReference>
<dbReference type="GO" id="GO:0003677">
    <property type="term" value="F:DNA binding"/>
    <property type="evidence" value="ECO:0007669"/>
    <property type="project" value="UniProtKB-KW"/>
</dbReference>
<keyword evidence="2" id="KW-0238">DNA-binding</keyword>
<dbReference type="CDD" id="cd07377">
    <property type="entry name" value="WHTH_GntR"/>
    <property type="match status" value="1"/>
</dbReference>
<dbReference type="Pfam" id="PF00392">
    <property type="entry name" value="GntR"/>
    <property type="match status" value="1"/>
</dbReference>
<dbReference type="PANTHER" id="PTHR43537">
    <property type="entry name" value="TRANSCRIPTIONAL REGULATOR, GNTR FAMILY"/>
    <property type="match status" value="1"/>
</dbReference>
<dbReference type="Proteomes" id="UP000243739">
    <property type="component" value="Unassembled WGS sequence"/>
</dbReference>
<evidence type="ECO:0000313" key="6">
    <source>
        <dbReference type="Proteomes" id="UP000243739"/>
    </source>
</evidence>
<dbReference type="GO" id="GO:0003700">
    <property type="term" value="F:DNA-binding transcription factor activity"/>
    <property type="evidence" value="ECO:0007669"/>
    <property type="project" value="InterPro"/>
</dbReference>
<dbReference type="Pfam" id="PF07729">
    <property type="entry name" value="FCD"/>
    <property type="match status" value="1"/>
</dbReference>
<evidence type="ECO:0000256" key="1">
    <source>
        <dbReference type="ARBA" id="ARBA00023015"/>
    </source>
</evidence>
<dbReference type="RefSeq" id="WP_069656047.1">
    <property type="nucleotide sequence ID" value="NZ_MIJF01000008.1"/>
</dbReference>
<dbReference type="InterPro" id="IPR008920">
    <property type="entry name" value="TF_FadR/GntR_C"/>
</dbReference>
<accession>A0A1D2YWF7</accession>
<sequence>MLGDSQNLKLYQEVLLKINDIIEEDKLTIGDRLPSERELAERLNVGRSSVREALRALELLGLISTRRGEGTYIEDHNSHRLVEIISFYVLRNEKAKKDLLELRKIIEIDLVRLAAERITKEYIQELEEILKRSEEKVKSGEIPLNEDYLFHKTIALASDNKLLYKIWNMAIEYGKTILEGSLERNGRPEVSISEHKKIIRALKDKNVKEAEQQMRAHLAKSEFYA</sequence>
<dbReference type="SUPFAM" id="SSF46785">
    <property type="entry name" value="Winged helix' DNA-binding domain"/>
    <property type="match status" value="1"/>
</dbReference>
<dbReference type="OrthoDB" id="9782299at2"/>
<dbReference type="InterPro" id="IPR036390">
    <property type="entry name" value="WH_DNA-bd_sf"/>
</dbReference>
<dbReference type="SMART" id="SM00345">
    <property type="entry name" value="HTH_GNTR"/>
    <property type="match status" value="1"/>
</dbReference>
<evidence type="ECO:0000256" key="3">
    <source>
        <dbReference type="ARBA" id="ARBA00023163"/>
    </source>
</evidence>
<dbReference type="SMART" id="SM00895">
    <property type="entry name" value="FCD"/>
    <property type="match status" value="1"/>
</dbReference>
<reference evidence="5 6" key="1">
    <citation type="submission" date="2016-09" db="EMBL/GenBank/DDBJ databases">
        <title>Draft genome sequence for the type strain of Vulcanibacillus modesticaldus BR, a strictly anaerobic, moderately thermophilic, and nitrate-reducing bacterium from deep sea-hydrothermal vents of the Mid-Atlantic Ridge.</title>
        <authorList>
            <person name="Abin C.A."/>
            <person name="Hollibaugh J.T."/>
        </authorList>
    </citation>
    <scope>NUCLEOTIDE SEQUENCE [LARGE SCALE GENOMIC DNA]</scope>
    <source>
        <strain evidence="5 6">BR</strain>
    </source>
</reference>
<evidence type="ECO:0000313" key="5">
    <source>
        <dbReference type="EMBL" id="OEG00075.1"/>
    </source>
</evidence>
<organism evidence="5 6">
    <name type="scientific">Vulcanibacillus modesticaldus</name>
    <dbReference type="NCBI Taxonomy" id="337097"/>
    <lineage>
        <taxon>Bacteria</taxon>
        <taxon>Bacillati</taxon>
        <taxon>Bacillota</taxon>
        <taxon>Bacilli</taxon>
        <taxon>Bacillales</taxon>
        <taxon>Bacillaceae</taxon>
        <taxon>Vulcanibacillus</taxon>
    </lineage>
</organism>
<protein>
    <submittedName>
        <fullName evidence="5">Transcriptional regulator</fullName>
    </submittedName>
</protein>
<dbReference type="PROSITE" id="PS50949">
    <property type="entry name" value="HTH_GNTR"/>
    <property type="match status" value="1"/>
</dbReference>
<evidence type="ECO:0000256" key="2">
    <source>
        <dbReference type="ARBA" id="ARBA00023125"/>
    </source>
</evidence>
<dbReference type="EMBL" id="MIJF01000008">
    <property type="protein sequence ID" value="OEG00075.1"/>
    <property type="molecule type" value="Genomic_DNA"/>
</dbReference>
<keyword evidence="1" id="KW-0805">Transcription regulation</keyword>
<dbReference type="STRING" id="337097.BHF71_06410"/>
<dbReference type="PRINTS" id="PR00035">
    <property type="entry name" value="HTHGNTR"/>
</dbReference>
<dbReference type="Gene3D" id="1.20.120.530">
    <property type="entry name" value="GntR ligand-binding domain-like"/>
    <property type="match status" value="1"/>
</dbReference>
<gene>
    <name evidence="5" type="ORF">BHF71_06410</name>
</gene>
<dbReference type="AlphaFoldDB" id="A0A1D2YWF7"/>